<reference evidence="2 3" key="1">
    <citation type="submission" date="2019-02" db="EMBL/GenBank/DDBJ databases">
        <title>Deep-cultivation of Planctomycetes and their phenomic and genomic characterization uncovers novel biology.</title>
        <authorList>
            <person name="Wiegand S."/>
            <person name="Jogler M."/>
            <person name="Boedeker C."/>
            <person name="Pinto D."/>
            <person name="Vollmers J."/>
            <person name="Rivas-Marin E."/>
            <person name="Kohn T."/>
            <person name="Peeters S.H."/>
            <person name="Heuer A."/>
            <person name="Rast P."/>
            <person name="Oberbeckmann S."/>
            <person name="Bunk B."/>
            <person name="Jeske O."/>
            <person name="Meyerdierks A."/>
            <person name="Storesund J.E."/>
            <person name="Kallscheuer N."/>
            <person name="Luecker S."/>
            <person name="Lage O.M."/>
            <person name="Pohl T."/>
            <person name="Merkel B.J."/>
            <person name="Hornburger P."/>
            <person name="Mueller R.-W."/>
            <person name="Bruemmer F."/>
            <person name="Labrenz M."/>
            <person name="Spormann A.M."/>
            <person name="Op den Camp H."/>
            <person name="Overmann J."/>
            <person name="Amann R."/>
            <person name="Jetten M.S.M."/>
            <person name="Mascher T."/>
            <person name="Medema M.H."/>
            <person name="Devos D.P."/>
            <person name="Kaster A.-K."/>
            <person name="Ovreas L."/>
            <person name="Rohde M."/>
            <person name="Galperin M.Y."/>
            <person name="Jogler C."/>
        </authorList>
    </citation>
    <scope>NUCLEOTIDE SEQUENCE [LARGE SCALE GENOMIC DNA]</scope>
    <source>
        <strain evidence="2 3">SV_7m_r</strain>
    </source>
</reference>
<dbReference type="InterPro" id="IPR054254">
    <property type="entry name" value="DUF6985"/>
</dbReference>
<proteinExistence type="predicted"/>
<name>A0A517SU82_9BACT</name>
<dbReference type="RefSeq" id="WP_145271718.1">
    <property type="nucleotide sequence ID" value="NZ_CP036272.1"/>
</dbReference>
<dbReference type="Pfam" id="PF22481">
    <property type="entry name" value="DUF6985"/>
    <property type="match status" value="1"/>
</dbReference>
<sequence length="150" mass="16822">MTSKPKLEFPVGTLQWVAGDLWQMDDSCTLFGKRFSIKHQFQIDIDEGLEPEQISAHQYYTANQPKVIAICERAIREYSESEEVQAISGSDTKICASAQTVTPLSILFPYAEPFETFGMLCDCVWDIDNGLAVRFEKHALAAIGTQNILL</sequence>
<evidence type="ECO:0000313" key="2">
    <source>
        <dbReference type="EMBL" id="QDT59682.1"/>
    </source>
</evidence>
<organism evidence="2 3">
    <name type="scientific">Stieleria bergensis</name>
    <dbReference type="NCBI Taxonomy" id="2528025"/>
    <lineage>
        <taxon>Bacteria</taxon>
        <taxon>Pseudomonadati</taxon>
        <taxon>Planctomycetota</taxon>
        <taxon>Planctomycetia</taxon>
        <taxon>Pirellulales</taxon>
        <taxon>Pirellulaceae</taxon>
        <taxon>Stieleria</taxon>
    </lineage>
</organism>
<feature type="domain" description="DUF6985" evidence="1">
    <location>
        <begin position="22"/>
        <end position="149"/>
    </location>
</feature>
<evidence type="ECO:0000259" key="1">
    <source>
        <dbReference type="Pfam" id="PF22481"/>
    </source>
</evidence>
<protein>
    <recommendedName>
        <fullName evidence="1">DUF6985 domain-containing protein</fullName>
    </recommendedName>
</protein>
<dbReference type="EMBL" id="CP036272">
    <property type="protein sequence ID" value="QDT59682.1"/>
    <property type="molecule type" value="Genomic_DNA"/>
</dbReference>
<dbReference type="AlphaFoldDB" id="A0A517SU82"/>
<keyword evidence="3" id="KW-1185">Reference proteome</keyword>
<gene>
    <name evidence="2" type="ORF">SV7mr_21910</name>
</gene>
<dbReference type="OrthoDB" id="3477708at2"/>
<accession>A0A517SU82</accession>
<dbReference type="Proteomes" id="UP000315003">
    <property type="component" value="Chromosome"/>
</dbReference>
<evidence type="ECO:0000313" key="3">
    <source>
        <dbReference type="Proteomes" id="UP000315003"/>
    </source>
</evidence>